<dbReference type="Gene3D" id="3.40.1810.10">
    <property type="entry name" value="Transcription factor, MADS-box"/>
    <property type="match status" value="1"/>
</dbReference>
<dbReference type="GeneID" id="123411196"/>
<dbReference type="GO" id="GO:0003677">
    <property type="term" value="F:DNA binding"/>
    <property type="evidence" value="ECO:0007669"/>
    <property type="project" value="UniProtKB-KW"/>
</dbReference>
<reference evidence="8" key="3">
    <citation type="submission" date="2022-01" db="UniProtKB">
        <authorList>
            <consortium name="EnsemblPlants"/>
        </authorList>
    </citation>
    <scope>IDENTIFICATION</scope>
    <source>
        <strain evidence="8">subsp. vulgare</strain>
    </source>
</reference>
<dbReference type="FunFam" id="3.40.1810.10:FF:000006">
    <property type="entry name" value="Agamous-like MADS-box protein AGL62"/>
    <property type="match status" value="1"/>
</dbReference>
<evidence type="ECO:0000256" key="4">
    <source>
        <dbReference type="ARBA" id="ARBA00023163"/>
    </source>
</evidence>
<evidence type="ECO:0000256" key="1">
    <source>
        <dbReference type="ARBA" id="ARBA00004123"/>
    </source>
</evidence>
<dbReference type="PRINTS" id="PR00404">
    <property type="entry name" value="MADSDOMAIN"/>
</dbReference>
<dbReference type="Gramene" id="HORVU.MOREX.r2.7HG0589430.1">
    <property type="protein sequence ID" value="HORVU.MOREX.r2.7HG0589430.1.CDS.1"/>
    <property type="gene ID" value="HORVU.MOREX.r2.7HG0589430"/>
</dbReference>
<keyword evidence="3" id="KW-0238">DNA-binding</keyword>
<gene>
    <name evidence="8" type="primary">LOC123411196</name>
</gene>
<evidence type="ECO:0000259" key="7">
    <source>
        <dbReference type="PROSITE" id="PS50066"/>
    </source>
</evidence>
<evidence type="ECO:0000256" key="6">
    <source>
        <dbReference type="SAM" id="MobiDB-lite"/>
    </source>
</evidence>
<dbReference type="PANTHER" id="PTHR11945">
    <property type="entry name" value="MADS BOX PROTEIN"/>
    <property type="match status" value="1"/>
</dbReference>
<evidence type="ECO:0000256" key="5">
    <source>
        <dbReference type="ARBA" id="ARBA00023242"/>
    </source>
</evidence>
<evidence type="ECO:0000256" key="2">
    <source>
        <dbReference type="ARBA" id="ARBA00023015"/>
    </source>
</evidence>
<feature type="compositionally biased region" description="Basic residues" evidence="6">
    <location>
        <begin position="8"/>
        <end position="18"/>
    </location>
</feature>
<dbReference type="InterPro" id="IPR002100">
    <property type="entry name" value="TF_MADSbox"/>
</dbReference>
<dbReference type="AlphaFoldDB" id="A0A8I6Z3X0"/>
<name>A0A8I6Z3X0_HORVV</name>
<proteinExistence type="predicted"/>
<dbReference type="InterPro" id="IPR036879">
    <property type="entry name" value="TF_MADSbox_sf"/>
</dbReference>
<reference evidence="9" key="1">
    <citation type="journal article" date="2012" name="Nature">
        <title>A physical, genetic and functional sequence assembly of the barley genome.</title>
        <authorList>
            <consortium name="The International Barley Genome Sequencing Consortium"/>
            <person name="Mayer K.F."/>
            <person name="Waugh R."/>
            <person name="Brown J.W."/>
            <person name="Schulman A."/>
            <person name="Langridge P."/>
            <person name="Platzer M."/>
            <person name="Fincher G.B."/>
            <person name="Muehlbauer G.J."/>
            <person name="Sato K."/>
            <person name="Close T.J."/>
            <person name="Wise R.P."/>
            <person name="Stein N."/>
        </authorList>
    </citation>
    <scope>NUCLEOTIDE SEQUENCE [LARGE SCALE GENOMIC DNA]</scope>
    <source>
        <strain evidence="9">cv. Morex</strain>
    </source>
</reference>
<reference evidence="8" key="2">
    <citation type="submission" date="2020-10" db="EMBL/GenBank/DDBJ databases">
        <authorList>
            <person name="Scholz U."/>
            <person name="Mascher M."/>
            <person name="Fiebig A."/>
        </authorList>
    </citation>
    <scope>NUCLEOTIDE SEQUENCE [LARGE SCALE GENOMIC DNA]</scope>
    <source>
        <strain evidence="8">cv. Morex</strain>
    </source>
</reference>
<dbReference type="PANTHER" id="PTHR11945:SF756">
    <property type="entry name" value="MADS-BOX DOMAIN-CONTAINING PROTEIN"/>
    <property type="match status" value="1"/>
</dbReference>
<keyword evidence="4" id="KW-0804">Transcription</keyword>
<dbReference type="GO" id="GO:0005634">
    <property type="term" value="C:nucleus"/>
    <property type="evidence" value="ECO:0007669"/>
    <property type="project" value="UniProtKB-SubCell"/>
</dbReference>
<dbReference type="SMART" id="SM00432">
    <property type="entry name" value="MADS"/>
    <property type="match status" value="1"/>
</dbReference>
<organism evidence="8 9">
    <name type="scientific">Hordeum vulgare subsp. vulgare</name>
    <name type="common">Domesticated barley</name>
    <dbReference type="NCBI Taxonomy" id="112509"/>
    <lineage>
        <taxon>Eukaryota</taxon>
        <taxon>Viridiplantae</taxon>
        <taxon>Streptophyta</taxon>
        <taxon>Embryophyta</taxon>
        <taxon>Tracheophyta</taxon>
        <taxon>Spermatophyta</taxon>
        <taxon>Magnoliopsida</taxon>
        <taxon>Liliopsida</taxon>
        <taxon>Poales</taxon>
        <taxon>Poaceae</taxon>
        <taxon>BOP clade</taxon>
        <taxon>Pooideae</taxon>
        <taxon>Triticodae</taxon>
        <taxon>Triticeae</taxon>
        <taxon>Hordeinae</taxon>
        <taxon>Hordeum</taxon>
    </lineage>
</organism>
<keyword evidence="9" id="KW-1185">Reference proteome</keyword>
<feature type="domain" description="MADS-box" evidence="7">
    <location>
        <begin position="11"/>
        <end position="71"/>
    </location>
</feature>
<dbReference type="SUPFAM" id="SSF55455">
    <property type="entry name" value="SRF-like"/>
    <property type="match status" value="1"/>
</dbReference>
<protein>
    <recommendedName>
        <fullName evidence="7">MADS-box domain-containing protein</fullName>
    </recommendedName>
</protein>
<dbReference type="RefSeq" id="XP_044960073.1">
    <property type="nucleotide sequence ID" value="XM_045104138.1"/>
</dbReference>
<sequence length="183" mass="19959">MTQPPLGKKTKGRQRRENRRVEDKESRQVTFSKRKSGLWKKAAELAILCRASLAIVVFSEAGKAFAFGSPSTDAVLGCADVDGDGALAPVPAADDVEWEALEALCRETEAMGVEVAAEAQRMSAVGKKVVEVQTQAGKRFWWEADVEALGEAELPVFARALQRLRDNVRRHADKMPSAAPPLQ</sequence>
<dbReference type="GO" id="GO:0046983">
    <property type="term" value="F:protein dimerization activity"/>
    <property type="evidence" value="ECO:0007669"/>
    <property type="project" value="InterPro"/>
</dbReference>
<dbReference type="Proteomes" id="UP000011116">
    <property type="component" value="Chromosome 7H"/>
</dbReference>
<dbReference type="EnsemblPlants" id="HORVU.MOREX.r3.7HG0710730.1">
    <property type="protein sequence ID" value="HORVU.MOREX.r3.7HG0710730.1.CDS1"/>
    <property type="gene ID" value="HORVU.MOREX.r3.7HG0710730"/>
</dbReference>
<comment type="subcellular location">
    <subcellularLocation>
        <location evidence="1">Nucleus</location>
    </subcellularLocation>
</comment>
<dbReference type="KEGG" id="hvg:123411196"/>
<evidence type="ECO:0000313" key="8">
    <source>
        <dbReference type="EnsemblPlants" id="HORVU.MOREX.r3.7HG0710730.1.CDS1"/>
    </source>
</evidence>
<evidence type="ECO:0000313" key="9">
    <source>
        <dbReference type="Proteomes" id="UP000011116"/>
    </source>
</evidence>
<keyword evidence="2" id="KW-0805">Transcription regulation</keyword>
<dbReference type="Pfam" id="PF00319">
    <property type="entry name" value="SRF-TF"/>
    <property type="match status" value="1"/>
</dbReference>
<dbReference type="Gramene" id="HORVU.MOREX.r3.7HG0710730.1">
    <property type="protein sequence ID" value="HORVU.MOREX.r3.7HG0710730.1.CDS1"/>
    <property type="gene ID" value="HORVU.MOREX.r3.7HG0710730"/>
</dbReference>
<accession>A0A8I6Z3X0</accession>
<dbReference type="PROSITE" id="PS50066">
    <property type="entry name" value="MADS_BOX_2"/>
    <property type="match status" value="1"/>
</dbReference>
<feature type="region of interest" description="Disordered" evidence="6">
    <location>
        <begin position="1"/>
        <end position="28"/>
    </location>
</feature>
<keyword evidence="5" id="KW-0539">Nucleus</keyword>
<evidence type="ECO:0000256" key="3">
    <source>
        <dbReference type="ARBA" id="ARBA00023125"/>
    </source>
</evidence>
<dbReference type="SMR" id="A0A8I6Z3X0"/>
<dbReference type="OrthoDB" id="1166350at2759"/>